<keyword evidence="1" id="KW-1133">Transmembrane helix</keyword>
<dbReference type="GeneID" id="9520239"/>
<protein>
    <submittedName>
        <fullName evidence="2">Uncharacterized protein</fullName>
    </submittedName>
</protein>
<evidence type="ECO:0000313" key="2">
    <source>
        <dbReference type="EMBL" id="EFE31868.1"/>
    </source>
</evidence>
<accession>D4AY52</accession>
<sequence length="147" mass="16685">MPPSSPRLIYTWLGYFSAVGAALLAAAAKPGEHYEKLLHDLPAAWLCWVILCIYYIGKRYLLHGRFFDGDGLRGRDLTSFARLWAASIAVVAFIFASSFSGEASWLLVWKHDLSNPPNPPPSFELPWNNNHCLANPETRYIWRFESN</sequence>
<keyword evidence="3" id="KW-1185">Reference proteome</keyword>
<feature type="transmembrane region" description="Helical" evidence="1">
    <location>
        <begin position="43"/>
        <end position="62"/>
    </location>
</feature>
<dbReference type="EMBL" id="ABSU01000018">
    <property type="protein sequence ID" value="EFE31868.1"/>
    <property type="molecule type" value="Genomic_DNA"/>
</dbReference>
<keyword evidence="1" id="KW-0812">Transmembrane</keyword>
<reference evidence="3" key="1">
    <citation type="journal article" date="2011" name="Genome Biol.">
        <title>Comparative and functional genomics provide insights into the pathogenicity of dermatophytic fungi.</title>
        <authorList>
            <person name="Burmester A."/>
            <person name="Shelest E."/>
            <person name="Gloeckner G."/>
            <person name="Heddergott C."/>
            <person name="Schindler S."/>
            <person name="Staib P."/>
            <person name="Heidel A."/>
            <person name="Felder M."/>
            <person name="Petzold A."/>
            <person name="Szafranski K."/>
            <person name="Feuermann M."/>
            <person name="Pedruzzi I."/>
            <person name="Priebe S."/>
            <person name="Groth M."/>
            <person name="Winkler R."/>
            <person name="Li W."/>
            <person name="Kniemeyer O."/>
            <person name="Schroeckh V."/>
            <person name="Hertweck C."/>
            <person name="Hube B."/>
            <person name="White T.C."/>
            <person name="Platzer M."/>
            <person name="Guthke R."/>
            <person name="Heitman J."/>
            <person name="Woestemeyer J."/>
            <person name="Zipfel P.F."/>
            <person name="Monod M."/>
            <person name="Brakhage A.A."/>
        </authorList>
    </citation>
    <scope>NUCLEOTIDE SEQUENCE [LARGE SCALE GENOMIC DNA]</scope>
    <source>
        <strain evidence="3">ATCC MYA-4681 / CBS 112371</strain>
    </source>
</reference>
<dbReference type="Proteomes" id="UP000008866">
    <property type="component" value="Unassembled WGS sequence"/>
</dbReference>
<dbReference type="RefSeq" id="XP_003012508.1">
    <property type="nucleotide sequence ID" value="XM_003012462.1"/>
</dbReference>
<organism evidence="2 3">
    <name type="scientific">Arthroderma benhamiae (strain ATCC MYA-4681 / CBS 112371)</name>
    <name type="common">Trichophyton mentagrophytes</name>
    <dbReference type="NCBI Taxonomy" id="663331"/>
    <lineage>
        <taxon>Eukaryota</taxon>
        <taxon>Fungi</taxon>
        <taxon>Dikarya</taxon>
        <taxon>Ascomycota</taxon>
        <taxon>Pezizomycotina</taxon>
        <taxon>Eurotiomycetes</taxon>
        <taxon>Eurotiomycetidae</taxon>
        <taxon>Onygenales</taxon>
        <taxon>Arthrodermataceae</taxon>
        <taxon>Trichophyton</taxon>
    </lineage>
</organism>
<dbReference type="AlphaFoldDB" id="D4AY52"/>
<evidence type="ECO:0000313" key="3">
    <source>
        <dbReference type="Proteomes" id="UP000008866"/>
    </source>
</evidence>
<name>D4AY52_ARTBC</name>
<feature type="transmembrane region" description="Helical" evidence="1">
    <location>
        <begin position="83"/>
        <end position="108"/>
    </location>
</feature>
<dbReference type="KEGG" id="abe:ARB_01121"/>
<comment type="caution">
    <text evidence="2">The sequence shown here is derived from an EMBL/GenBank/DDBJ whole genome shotgun (WGS) entry which is preliminary data.</text>
</comment>
<gene>
    <name evidence="2" type="ORF">ARB_01121</name>
</gene>
<proteinExistence type="predicted"/>
<keyword evidence="1" id="KW-0472">Membrane</keyword>
<evidence type="ECO:0000256" key="1">
    <source>
        <dbReference type="SAM" id="Phobius"/>
    </source>
</evidence>
<dbReference type="HOGENOM" id="CLU_1939643_0_0_1"/>